<dbReference type="Proteomes" id="UP000194040">
    <property type="component" value="Unassembled WGS sequence"/>
</dbReference>
<comment type="similarity">
    <text evidence="2 9">Belongs to the universal stress protein B family.</text>
</comment>
<organism evidence="10 12">
    <name type="scientific">Lonsdalea iberica</name>
    <dbReference type="NCBI Taxonomy" id="1082703"/>
    <lineage>
        <taxon>Bacteria</taxon>
        <taxon>Pseudomonadati</taxon>
        <taxon>Pseudomonadota</taxon>
        <taxon>Gammaproteobacteria</taxon>
        <taxon>Enterobacterales</taxon>
        <taxon>Pectobacteriaceae</taxon>
        <taxon>Lonsdalea</taxon>
    </lineage>
</organism>
<evidence type="ECO:0000256" key="2">
    <source>
        <dbReference type="ARBA" id="ARBA00009803"/>
    </source>
</evidence>
<evidence type="ECO:0000256" key="5">
    <source>
        <dbReference type="ARBA" id="ARBA00022519"/>
    </source>
</evidence>
<keyword evidence="8 9" id="KW-0472">Membrane</keyword>
<dbReference type="Pfam" id="PF10625">
    <property type="entry name" value="UspB"/>
    <property type="match status" value="1"/>
</dbReference>
<protein>
    <recommendedName>
        <fullName evidence="3 9">Universal stress protein B</fullName>
    </recommendedName>
</protein>
<dbReference type="Proteomes" id="UP000194020">
    <property type="component" value="Unassembled WGS sequence"/>
</dbReference>
<keyword evidence="5" id="KW-0997">Cell inner membrane</keyword>
<evidence type="ECO:0000313" key="12">
    <source>
        <dbReference type="Proteomes" id="UP000194020"/>
    </source>
</evidence>
<feature type="transmembrane region" description="Helical" evidence="9">
    <location>
        <begin position="91"/>
        <end position="111"/>
    </location>
</feature>
<dbReference type="InterPro" id="IPR019598">
    <property type="entry name" value="Universal_stress_protein_B"/>
</dbReference>
<keyword evidence="4 9" id="KW-1003">Cell membrane</keyword>
<evidence type="ECO:0000256" key="1">
    <source>
        <dbReference type="ARBA" id="ARBA00004429"/>
    </source>
</evidence>
<dbReference type="RefSeq" id="WP_026740815.1">
    <property type="nucleotide sequence ID" value="NZ_LUTP01000004.1"/>
</dbReference>
<dbReference type="NCBIfam" id="NF003435">
    <property type="entry name" value="PRK04960.1"/>
    <property type="match status" value="1"/>
</dbReference>
<dbReference type="HAMAP" id="MF_01088">
    <property type="entry name" value="UspB"/>
    <property type="match status" value="1"/>
</dbReference>
<evidence type="ECO:0000313" key="13">
    <source>
        <dbReference type="Proteomes" id="UP000194040"/>
    </source>
</evidence>
<evidence type="ECO:0000313" key="11">
    <source>
        <dbReference type="EMBL" id="OSN11157.1"/>
    </source>
</evidence>
<keyword evidence="13" id="KW-1185">Reference proteome</keyword>
<dbReference type="EMBL" id="LUTQ01000008">
    <property type="protein sequence ID" value="OSN11157.1"/>
    <property type="molecule type" value="Genomic_DNA"/>
</dbReference>
<evidence type="ECO:0000256" key="7">
    <source>
        <dbReference type="ARBA" id="ARBA00022989"/>
    </source>
</evidence>
<evidence type="ECO:0000256" key="4">
    <source>
        <dbReference type="ARBA" id="ARBA00022475"/>
    </source>
</evidence>
<evidence type="ECO:0000256" key="3">
    <source>
        <dbReference type="ARBA" id="ARBA00021128"/>
    </source>
</evidence>
<evidence type="ECO:0000256" key="8">
    <source>
        <dbReference type="ARBA" id="ARBA00023136"/>
    </source>
</evidence>
<sequence length="112" mass="13144">MVISTFALFWALCIICVINMARYYSSLRVLLLVLRDCDPLLYQYVDGRGFFTAHGQPSKQLRLVRYIYSQRYLDHHDPEFIRRCERVRGQFLLTSALCGLVVVSLIAMLVWH</sequence>
<evidence type="ECO:0000256" key="6">
    <source>
        <dbReference type="ARBA" id="ARBA00022692"/>
    </source>
</evidence>
<comment type="subcellular location">
    <subcellularLocation>
        <location evidence="1">Cell inner membrane</location>
        <topology evidence="1">Multi-pass membrane protein</topology>
    </subcellularLocation>
    <subcellularLocation>
        <location evidence="9">Cell membrane</location>
        <topology evidence="9">Multi-pass membrane protein</topology>
    </subcellularLocation>
</comment>
<dbReference type="EMBL" id="LUTP01000004">
    <property type="protein sequence ID" value="OSN08018.1"/>
    <property type="molecule type" value="Genomic_DNA"/>
</dbReference>
<dbReference type="OrthoDB" id="6432605at2"/>
<feature type="transmembrane region" description="Helical" evidence="9">
    <location>
        <begin position="6"/>
        <end position="25"/>
    </location>
</feature>
<accession>A0A1X3S0M1</accession>
<keyword evidence="6 9" id="KW-0812">Transmembrane</keyword>
<gene>
    <name evidence="9" type="primary">uspB</name>
    <name evidence="10" type="ORF">AU511_02210</name>
    <name evidence="11" type="ORF">AU512_04355</name>
</gene>
<reference evidence="12 13" key="1">
    <citation type="submission" date="2016-02" db="EMBL/GenBank/DDBJ databases">
        <title>Species-wide whole genome sequencing reveals diversity, host range in Lonsdalea quercina.</title>
        <authorList>
            <person name="Li Y."/>
        </authorList>
    </citation>
    <scope>NUCLEOTIDE SEQUENCE [LARGE SCALE GENOMIC DNA]</scope>
    <source>
        <strain evidence="10 12">LMG 26264</strain>
        <strain evidence="11 13">LMG 26265</strain>
    </source>
</reference>
<keyword evidence="7 9" id="KW-1133">Transmembrane helix</keyword>
<comment type="caution">
    <text evidence="10">The sequence shown here is derived from an EMBL/GenBank/DDBJ whole genome shotgun (WGS) entry which is preliminary data.</text>
</comment>
<name>A0A1X3S0M1_9GAMM</name>
<proteinExistence type="inferred from homology"/>
<dbReference type="AlphaFoldDB" id="A0A1X3S0M1"/>
<evidence type="ECO:0000256" key="9">
    <source>
        <dbReference type="HAMAP-Rule" id="MF_01088"/>
    </source>
</evidence>
<evidence type="ECO:0000313" key="10">
    <source>
        <dbReference type="EMBL" id="OSN08018.1"/>
    </source>
</evidence>
<dbReference type="GO" id="GO:0005886">
    <property type="term" value="C:plasma membrane"/>
    <property type="evidence" value="ECO:0007669"/>
    <property type="project" value="UniProtKB-SubCell"/>
</dbReference>